<dbReference type="OrthoDB" id="9802991at2"/>
<name>A0A222W0D8_9PSEU</name>
<dbReference type="AlphaFoldDB" id="A0A222W0D8"/>
<dbReference type="PANTHER" id="PTHR46233">
    <property type="entry name" value="HYDROXYACYLGLUTATHIONE HYDROLASE GLOC"/>
    <property type="match status" value="1"/>
</dbReference>
<comment type="cofactor">
    <cofactor evidence="1">
        <name>Zn(2+)</name>
        <dbReference type="ChEBI" id="CHEBI:29105"/>
    </cofactor>
</comment>
<accession>A0A222W0D8</accession>
<sequence length="240" mass="24411">MLVVGFPAGAFHANCYVLALGSGGECVIVDPGEGALAPVTEAIGQHRLTPAAVLATHGHVDHIHSAAELADGHGIPVWIKREDRPLLSDPAKGIGPELASAVSGSGLPLDLREPAEVGEFDDLGPLDDTGDVELAVAGLRIRVCHTPGHTPGSVVFRLRTAEGASLAFTGDTLFAGSVGRSDLPGGDVRELARSLRTTLWPLADDTVVLPGHGASTTIGTEKVSNPYFGAGGAGNGGSNE</sequence>
<evidence type="ECO:0000256" key="4">
    <source>
        <dbReference type="ARBA" id="ARBA00022833"/>
    </source>
</evidence>
<proteinExistence type="predicted"/>
<dbReference type="RefSeq" id="WP_091810242.1">
    <property type="nucleotide sequence ID" value="NZ_CP016353.1"/>
</dbReference>
<evidence type="ECO:0000256" key="2">
    <source>
        <dbReference type="ARBA" id="ARBA00022723"/>
    </source>
</evidence>
<dbReference type="Proteomes" id="UP000199494">
    <property type="component" value="Unassembled WGS sequence"/>
</dbReference>
<evidence type="ECO:0000256" key="1">
    <source>
        <dbReference type="ARBA" id="ARBA00001947"/>
    </source>
</evidence>
<dbReference type="SUPFAM" id="SSF56281">
    <property type="entry name" value="Metallo-hydrolase/oxidoreductase"/>
    <property type="match status" value="1"/>
</dbReference>
<dbReference type="GO" id="GO:0046872">
    <property type="term" value="F:metal ion binding"/>
    <property type="evidence" value="ECO:0007669"/>
    <property type="project" value="UniProtKB-KW"/>
</dbReference>
<protein>
    <submittedName>
        <fullName evidence="6">Glyoxylase, beta-lactamase superfamily II</fullName>
    </submittedName>
</protein>
<gene>
    <name evidence="6" type="ORF">SAMN05421630_11315</name>
</gene>
<keyword evidence="2" id="KW-0479">Metal-binding</keyword>
<dbReference type="Pfam" id="PF00753">
    <property type="entry name" value="Lactamase_B"/>
    <property type="match status" value="1"/>
</dbReference>
<evidence type="ECO:0000313" key="6">
    <source>
        <dbReference type="EMBL" id="SDD82961.1"/>
    </source>
</evidence>
<dbReference type="GO" id="GO:0016787">
    <property type="term" value="F:hydrolase activity"/>
    <property type="evidence" value="ECO:0007669"/>
    <property type="project" value="UniProtKB-KW"/>
</dbReference>
<dbReference type="CDD" id="cd06262">
    <property type="entry name" value="metallo-hydrolase-like_MBL-fold"/>
    <property type="match status" value="1"/>
</dbReference>
<dbReference type="KEGG" id="pmad:BAY61_20300"/>
<feature type="compositionally biased region" description="Gly residues" evidence="5">
    <location>
        <begin position="229"/>
        <end position="240"/>
    </location>
</feature>
<dbReference type="PANTHER" id="PTHR46233:SF3">
    <property type="entry name" value="HYDROXYACYLGLUTATHIONE HYDROLASE GLOC"/>
    <property type="match status" value="1"/>
</dbReference>
<feature type="region of interest" description="Disordered" evidence="5">
    <location>
        <begin position="215"/>
        <end position="240"/>
    </location>
</feature>
<dbReference type="SMART" id="SM00849">
    <property type="entry name" value="Lactamase_B"/>
    <property type="match status" value="1"/>
</dbReference>
<evidence type="ECO:0000313" key="7">
    <source>
        <dbReference type="Proteomes" id="UP000199494"/>
    </source>
</evidence>
<dbReference type="InterPro" id="IPR036866">
    <property type="entry name" value="RibonucZ/Hydroxyglut_hydro"/>
</dbReference>
<evidence type="ECO:0000256" key="3">
    <source>
        <dbReference type="ARBA" id="ARBA00022801"/>
    </source>
</evidence>
<dbReference type="InterPro" id="IPR001279">
    <property type="entry name" value="Metallo-B-lactamas"/>
</dbReference>
<dbReference type="STRING" id="530584.SAMN05421630_11315"/>
<evidence type="ECO:0000256" key="5">
    <source>
        <dbReference type="SAM" id="MobiDB-lite"/>
    </source>
</evidence>
<keyword evidence="3" id="KW-0378">Hydrolase</keyword>
<reference evidence="6 7" key="1">
    <citation type="submission" date="2016-10" db="EMBL/GenBank/DDBJ databases">
        <authorList>
            <person name="de Groot N.N."/>
        </authorList>
    </citation>
    <scope>NUCLEOTIDE SEQUENCE [LARGE SCALE GENOMIC DNA]</scope>
    <source>
        <strain evidence="6 7">CGMCC 4.5506</strain>
    </source>
</reference>
<dbReference type="EMBL" id="FMZE01000013">
    <property type="protein sequence ID" value="SDD82961.1"/>
    <property type="molecule type" value="Genomic_DNA"/>
</dbReference>
<organism evidence="6 7">
    <name type="scientific">Prauserella marina</name>
    <dbReference type="NCBI Taxonomy" id="530584"/>
    <lineage>
        <taxon>Bacteria</taxon>
        <taxon>Bacillati</taxon>
        <taxon>Actinomycetota</taxon>
        <taxon>Actinomycetes</taxon>
        <taxon>Pseudonocardiales</taxon>
        <taxon>Pseudonocardiaceae</taxon>
        <taxon>Prauserella</taxon>
    </lineage>
</organism>
<keyword evidence="4" id="KW-0862">Zinc</keyword>
<dbReference type="Gene3D" id="3.60.15.10">
    <property type="entry name" value="Ribonuclease Z/Hydroxyacylglutathione hydrolase-like"/>
    <property type="match status" value="1"/>
</dbReference>
<dbReference type="InterPro" id="IPR051453">
    <property type="entry name" value="MBL_Glyoxalase_II"/>
</dbReference>
<keyword evidence="7" id="KW-1185">Reference proteome</keyword>